<keyword evidence="3" id="KW-0175">Coiled coil</keyword>
<dbReference type="Pfam" id="PF13643">
    <property type="entry name" value="DUF4145"/>
    <property type="match status" value="1"/>
</dbReference>
<dbReference type="Pfam" id="PF13538">
    <property type="entry name" value="UvrD_C_2"/>
    <property type="match status" value="1"/>
</dbReference>
<evidence type="ECO:0000256" key="1">
    <source>
        <dbReference type="ARBA" id="ARBA00022741"/>
    </source>
</evidence>
<evidence type="ECO:0000259" key="5">
    <source>
        <dbReference type="Pfam" id="PF13643"/>
    </source>
</evidence>
<dbReference type="GO" id="GO:0003678">
    <property type="term" value="F:DNA helicase activity"/>
    <property type="evidence" value="ECO:0007669"/>
    <property type="project" value="UniProtKB-ARBA"/>
</dbReference>
<protein>
    <submittedName>
        <fullName evidence="7">Exonuclease V subunit alpha</fullName>
    </submittedName>
</protein>
<keyword evidence="2" id="KW-0067">ATP-binding</keyword>
<dbReference type="Pfam" id="PF22721">
    <property type="entry name" value="TBP-TOTE"/>
    <property type="match status" value="2"/>
</dbReference>
<dbReference type="InterPro" id="IPR050534">
    <property type="entry name" value="Coronavir_polyprotein_1ab"/>
</dbReference>
<sequence length="962" mass="107175">MNISNFDFLKPDQPTLAELGFSAEQYAYSDPQSAIVKLRNFAEQYVGFIYRELTLPVDEVSNLFERINHDAFKAAVEPDIVDKLHLIRMRGNKAAHHGGVSINDALVVTKEAYLLAAWLYLTFYQGEAEQIPAYHPPEPVTPLDQQLKQDKQRLQQNLTQQSADLENAKAELEAAQNQQKAAQQQLADMRLEVDQIKVEAVQQASRTAVSNFDFQPEETRKHICMADVYGEYQLTDGQAELVKELDHFLTNKEHSVFLLKGYAGTGKTFITKGLTEYFRAIGRNYVLAAPTGKAAKVISAKTGCEAYTIHKTIYSMKDIVEYSDDGLSGSETFKFYAELAVNERSVDTVYIIDEASMISDIYNEHEFFRFGSGFLLGDFLKYVNLDHNDHRKKVIFIGDNAQLPPVGMNQSPALDASHLGKQYNLTPASYELTEVVRQKADSGVMKNASKLRTSLQNSRFNEIDIDVTAANITRLEHQELVPAYMQSCGGRVSNKSVVIAASNADVAAYNKAIREVLFPGQSAIVTGDKIMAVNNNNSYGFTITNGSFGQVIQLLGGTETRTITIKRRNQETTEVEQIVVPLNFRKVVVRFWDMEGEVRVFEAHVFENLLYSNAPTLSSDENKALYLDFCMRHPQLKRGSKEFRDALKSDPYFTALRLKFGYAITCHKAQGSEWEHVFIKCRTHHKQLSADYFRWLYTAMTRTSSQLYLLEPPRIKLGSGIKVVGNPGTTGIQAPAPTAATAVQAAPIEVSSAPSSSVLSSSVPPPASTANASLENFGLHSGSGFLLSIYDEVTRCIDGSGIAVHNIDHNQYQEAYVFCLGADTARINIAYNGKQKISSIQPVQVGAFSSWLLEKLALLKGRVFSDPVAPVQAENVSFGEAFLDEFHQRFAKALSVQGVSILQATPQQYSLRYHLGRDNDVVNLLIYYNSKQVFTKCNPIYNQCSSPDLTNEVISVFQEGLL</sequence>
<dbReference type="PANTHER" id="PTHR43788">
    <property type="entry name" value="DNA2/NAM7 HELICASE FAMILY MEMBER"/>
    <property type="match status" value="1"/>
</dbReference>
<feature type="domain" description="DUF4145" evidence="5">
    <location>
        <begin position="23"/>
        <end position="106"/>
    </location>
</feature>
<evidence type="ECO:0000313" key="7">
    <source>
        <dbReference type="EMBL" id="PVZ65652.1"/>
    </source>
</evidence>
<feature type="domain" description="TATA-binding-like protein" evidence="6">
    <location>
        <begin position="880"/>
        <end position="956"/>
    </location>
</feature>
<accession>A0A2V1GQA2</accession>
<dbReference type="Proteomes" id="UP000244906">
    <property type="component" value="Unassembled WGS sequence"/>
</dbReference>
<dbReference type="Pfam" id="PF13604">
    <property type="entry name" value="AAA_30"/>
    <property type="match status" value="1"/>
</dbReference>
<feature type="coiled-coil region" evidence="3">
    <location>
        <begin position="144"/>
        <end position="199"/>
    </location>
</feature>
<comment type="caution">
    <text evidence="7">The sequence shown here is derived from an EMBL/GenBank/DDBJ whole genome shotgun (WGS) entry which is preliminary data.</text>
</comment>
<keyword evidence="1" id="KW-0547">Nucleotide-binding</keyword>
<dbReference type="PANTHER" id="PTHR43788:SF6">
    <property type="entry name" value="DNA HELICASE B"/>
    <property type="match status" value="1"/>
</dbReference>
<dbReference type="RefSeq" id="WP_116688393.1">
    <property type="nucleotide sequence ID" value="NZ_CAWNYD010000009.1"/>
</dbReference>
<keyword evidence="7" id="KW-0540">Nuclease</keyword>
<dbReference type="InterPro" id="IPR027785">
    <property type="entry name" value="UvrD-like_helicase_C"/>
</dbReference>
<dbReference type="CDD" id="cd18809">
    <property type="entry name" value="SF1_C_RecD"/>
    <property type="match status" value="1"/>
</dbReference>
<keyword evidence="7" id="KW-0269">Exonuclease</keyword>
<dbReference type="InterPro" id="IPR025285">
    <property type="entry name" value="DUF4145"/>
</dbReference>
<evidence type="ECO:0000256" key="2">
    <source>
        <dbReference type="ARBA" id="ARBA00022840"/>
    </source>
</evidence>
<reference evidence="7 8" key="1">
    <citation type="submission" date="2018-04" db="EMBL/GenBank/DDBJ databases">
        <title>Thalassorhabdus spongiae gen. nov., sp. nov., isolated from a marine sponge in South-West Iceland.</title>
        <authorList>
            <person name="Knobloch S."/>
            <person name="Daussin A."/>
            <person name="Johannsson R."/>
            <person name="Marteinsson V.T."/>
        </authorList>
    </citation>
    <scope>NUCLEOTIDE SEQUENCE [LARGE SCALE GENOMIC DNA]</scope>
    <source>
        <strain evidence="7 8">Hp12</strain>
    </source>
</reference>
<proteinExistence type="predicted"/>
<feature type="domain" description="TATA-binding-like protein" evidence="6">
    <location>
        <begin position="784"/>
        <end position="857"/>
    </location>
</feature>
<dbReference type="GO" id="GO:0005524">
    <property type="term" value="F:ATP binding"/>
    <property type="evidence" value="ECO:0007669"/>
    <property type="project" value="UniProtKB-KW"/>
</dbReference>
<feature type="domain" description="UvrD-like helicase C-terminal" evidence="4">
    <location>
        <begin position="661"/>
        <end position="710"/>
    </location>
</feature>
<dbReference type="SUPFAM" id="SSF52540">
    <property type="entry name" value="P-loop containing nucleoside triphosphate hydrolases"/>
    <property type="match status" value="2"/>
</dbReference>
<dbReference type="Gene3D" id="3.40.50.300">
    <property type="entry name" value="P-loop containing nucleotide triphosphate hydrolases"/>
    <property type="match status" value="2"/>
</dbReference>
<evidence type="ECO:0000259" key="6">
    <source>
        <dbReference type="Pfam" id="PF22721"/>
    </source>
</evidence>
<dbReference type="AlphaFoldDB" id="A0A2V1GQA2"/>
<organism evidence="7 8">
    <name type="scientific">Pelagibaculum spongiae</name>
    <dbReference type="NCBI Taxonomy" id="2080658"/>
    <lineage>
        <taxon>Bacteria</taxon>
        <taxon>Pseudomonadati</taxon>
        <taxon>Pseudomonadota</taxon>
        <taxon>Gammaproteobacteria</taxon>
        <taxon>Oceanospirillales</taxon>
        <taxon>Pelagibaculum</taxon>
    </lineage>
</organism>
<keyword evidence="7" id="KW-0378">Hydrolase</keyword>
<dbReference type="InterPro" id="IPR027417">
    <property type="entry name" value="P-loop_NTPase"/>
</dbReference>
<dbReference type="InterPro" id="IPR054572">
    <property type="entry name" value="TBP-TOTE"/>
</dbReference>
<dbReference type="OrthoDB" id="9763659at2"/>
<keyword evidence="8" id="KW-1185">Reference proteome</keyword>
<name>A0A2V1GQA2_9GAMM</name>
<gene>
    <name evidence="7" type="ORF">DC094_17350</name>
</gene>
<dbReference type="CDD" id="cd17933">
    <property type="entry name" value="DEXSc_RecD-like"/>
    <property type="match status" value="1"/>
</dbReference>
<dbReference type="GO" id="GO:0004527">
    <property type="term" value="F:exonuclease activity"/>
    <property type="evidence" value="ECO:0007669"/>
    <property type="project" value="UniProtKB-KW"/>
</dbReference>
<dbReference type="EMBL" id="QDDL01000009">
    <property type="protein sequence ID" value="PVZ65652.1"/>
    <property type="molecule type" value="Genomic_DNA"/>
</dbReference>
<evidence type="ECO:0000313" key="8">
    <source>
        <dbReference type="Proteomes" id="UP000244906"/>
    </source>
</evidence>
<evidence type="ECO:0000259" key="4">
    <source>
        <dbReference type="Pfam" id="PF13538"/>
    </source>
</evidence>
<evidence type="ECO:0000256" key="3">
    <source>
        <dbReference type="SAM" id="Coils"/>
    </source>
</evidence>